<evidence type="ECO:0000259" key="1">
    <source>
        <dbReference type="Pfam" id="PF01872"/>
    </source>
</evidence>
<gene>
    <name evidence="2" type="ORF">GA0070610_2681</name>
</gene>
<dbReference type="PANTHER" id="PTHR38011:SF2">
    <property type="entry name" value="BIFUNCTIONAL DEAMINASE-REDUCTASE DOMAIN PROTEIN"/>
    <property type="match status" value="1"/>
</dbReference>
<dbReference type="GO" id="GO:0008703">
    <property type="term" value="F:5-amino-6-(5-phosphoribosylamino)uracil reductase activity"/>
    <property type="evidence" value="ECO:0007669"/>
    <property type="project" value="InterPro"/>
</dbReference>
<dbReference type="Gene3D" id="3.40.430.10">
    <property type="entry name" value="Dihydrofolate Reductase, subunit A"/>
    <property type="match status" value="1"/>
</dbReference>
<name>A0A1C5G9Q0_MICEH</name>
<evidence type="ECO:0000313" key="3">
    <source>
        <dbReference type="Proteomes" id="UP000198251"/>
    </source>
</evidence>
<dbReference type="InterPro" id="IPR050765">
    <property type="entry name" value="Riboflavin_Biosynth_HTPR"/>
</dbReference>
<dbReference type="GeneID" id="95802479"/>
<organism evidence="2 3">
    <name type="scientific">Micromonospora echinofusca</name>
    <dbReference type="NCBI Taxonomy" id="47858"/>
    <lineage>
        <taxon>Bacteria</taxon>
        <taxon>Bacillati</taxon>
        <taxon>Actinomycetota</taxon>
        <taxon>Actinomycetes</taxon>
        <taxon>Micromonosporales</taxon>
        <taxon>Micromonosporaceae</taxon>
        <taxon>Micromonospora</taxon>
    </lineage>
</organism>
<feature type="domain" description="Bacterial bifunctional deaminase-reductase C-terminal" evidence="1">
    <location>
        <begin position="4"/>
        <end position="184"/>
    </location>
</feature>
<reference evidence="2 3" key="1">
    <citation type="submission" date="2016-06" db="EMBL/GenBank/DDBJ databases">
        <authorList>
            <person name="Kjaerup R.B."/>
            <person name="Dalgaard T.S."/>
            <person name="Juul-Madsen H.R."/>
        </authorList>
    </citation>
    <scope>NUCLEOTIDE SEQUENCE [LARGE SCALE GENOMIC DNA]</scope>
    <source>
        <strain evidence="2 3">DSM 43913</strain>
    </source>
</reference>
<dbReference type="AlphaFoldDB" id="A0A1C5G9Q0"/>
<dbReference type="PANTHER" id="PTHR38011">
    <property type="entry name" value="DIHYDROFOLATE REDUCTASE FAMILY PROTEIN (AFU_ORTHOLOGUE AFUA_8G06820)"/>
    <property type="match status" value="1"/>
</dbReference>
<dbReference type="RefSeq" id="WP_089000317.1">
    <property type="nucleotide sequence ID" value="NZ_JBFAAC010000012.1"/>
</dbReference>
<dbReference type="InterPro" id="IPR024072">
    <property type="entry name" value="DHFR-like_dom_sf"/>
</dbReference>
<evidence type="ECO:0000313" key="2">
    <source>
        <dbReference type="EMBL" id="SCG16418.1"/>
    </source>
</evidence>
<dbReference type="Pfam" id="PF01872">
    <property type="entry name" value="RibD_C"/>
    <property type="match status" value="1"/>
</dbReference>
<protein>
    <submittedName>
        <fullName evidence="2">Dihydrofolate reductase</fullName>
    </submittedName>
</protein>
<proteinExistence type="predicted"/>
<keyword evidence="3" id="KW-1185">Reference proteome</keyword>
<dbReference type="GO" id="GO:0009231">
    <property type="term" value="P:riboflavin biosynthetic process"/>
    <property type="evidence" value="ECO:0007669"/>
    <property type="project" value="InterPro"/>
</dbReference>
<dbReference type="InterPro" id="IPR002734">
    <property type="entry name" value="RibDG_C"/>
</dbReference>
<dbReference type="SUPFAM" id="SSF53597">
    <property type="entry name" value="Dihydrofolate reductase-like"/>
    <property type="match status" value="1"/>
</dbReference>
<accession>A0A1C5G9Q0</accession>
<dbReference type="Proteomes" id="UP000198251">
    <property type="component" value="Chromosome I"/>
</dbReference>
<dbReference type="EMBL" id="LT607733">
    <property type="protein sequence ID" value="SCG16418.1"/>
    <property type="molecule type" value="Genomic_DNA"/>
</dbReference>
<sequence>MLISVHAFVSLDGVMQGPGGAEEDTSNGFTRGGWLVPHSGDGQLDAVDGWFRQADAFLLGRRTFEMMRGYWPQVTDPDNLVATALNTWPKYVASNTLADADAAWGDTTVLRGDVVAQVRRLSQQPGGELQVHGSWQLARTLHDAGLVDTYRLLQFPVVVGAGKRLFADGAAPASYRITDSSVVDGGAGAVGLTLRRTGFGATDVGEFVVRDGREAVA</sequence>